<proteinExistence type="inferred from homology"/>
<dbReference type="CDD" id="cd08023">
    <property type="entry name" value="GH16_laminarinase_like"/>
    <property type="match status" value="1"/>
</dbReference>
<dbReference type="eggNOG" id="COG2273">
    <property type="taxonomic scope" value="Bacteria"/>
</dbReference>
<comment type="similarity">
    <text evidence="1">Belongs to the glycosyl hydrolase 16 family.</text>
</comment>
<accession>W9ANW6</accession>
<evidence type="ECO:0000256" key="1">
    <source>
        <dbReference type="ARBA" id="ARBA00006865"/>
    </source>
</evidence>
<gene>
    <name evidence="3" type="ORF">BN977_02256</name>
</gene>
<dbReference type="GO" id="GO:0004553">
    <property type="term" value="F:hydrolase activity, hydrolyzing O-glycosyl compounds"/>
    <property type="evidence" value="ECO:0007669"/>
    <property type="project" value="InterPro"/>
</dbReference>
<dbReference type="SUPFAM" id="SSF49899">
    <property type="entry name" value="Concanavalin A-like lectins/glucanases"/>
    <property type="match status" value="1"/>
</dbReference>
<dbReference type="Pfam" id="PF00722">
    <property type="entry name" value="Glyco_hydro_16"/>
    <property type="match status" value="1"/>
</dbReference>
<dbReference type="InterPro" id="IPR000757">
    <property type="entry name" value="Beta-glucanase-like"/>
</dbReference>
<evidence type="ECO:0000313" key="4">
    <source>
        <dbReference type="Proteomes" id="UP000028870"/>
    </source>
</evidence>
<reference evidence="3" key="1">
    <citation type="submission" date="2014-03" db="EMBL/GenBank/DDBJ databases">
        <title>Draft Genome Sequence of Mycobacterium cosmeticum DSM 44829.</title>
        <authorList>
            <person name="Croce O."/>
            <person name="Robert C."/>
            <person name="Raoult D."/>
            <person name="Drancourt M."/>
        </authorList>
    </citation>
    <scope>NUCLEOTIDE SEQUENCE [LARGE SCALE GENOMIC DNA]</scope>
    <source>
        <strain evidence="3">DSM 44829</strain>
    </source>
</reference>
<dbReference type="PANTHER" id="PTHR10963">
    <property type="entry name" value="GLYCOSYL HYDROLASE-RELATED"/>
    <property type="match status" value="1"/>
</dbReference>
<dbReference type="EMBL" id="CCBB010000001">
    <property type="protein sequence ID" value="CDO07449.1"/>
    <property type="molecule type" value="Genomic_DNA"/>
</dbReference>
<evidence type="ECO:0000259" key="2">
    <source>
        <dbReference type="PROSITE" id="PS51762"/>
    </source>
</evidence>
<dbReference type="Proteomes" id="UP000028870">
    <property type="component" value="Unassembled WGS sequence"/>
</dbReference>
<organism evidence="3 4">
    <name type="scientific">Mycolicibacterium cosmeticum</name>
    <dbReference type="NCBI Taxonomy" id="258533"/>
    <lineage>
        <taxon>Bacteria</taxon>
        <taxon>Bacillati</taxon>
        <taxon>Actinomycetota</taxon>
        <taxon>Actinomycetes</taxon>
        <taxon>Mycobacteriales</taxon>
        <taxon>Mycobacteriaceae</taxon>
        <taxon>Mycolicibacterium</taxon>
    </lineage>
</organism>
<dbReference type="STRING" id="258533.BN977_02256"/>
<dbReference type="GO" id="GO:0005975">
    <property type="term" value="P:carbohydrate metabolic process"/>
    <property type="evidence" value="ECO:0007669"/>
    <property type="project" value="InterPro"/>
</dbReference>
<name>W9ANW6_MYCCO</name>
<protein>
    <submittedName>
        <fullName evidence="3">Glycoside hydrolase family protein</fullName>
    </submittedName>
</protein>
<feature type="domain" description="GH16" evidence="2">
    <location>
        <begin position="1"/>
        <end position="231"/>
    </location>
</feature>
<keyword evidence="4" id="KW-1185">Reference proteome</keyword>
<dbReference type="Gene3D" id="2.60.120.200">
    <property type="match status" value="1"/>
</dbReference>
<dbReference type="PROSITE" id="PS51762">
    <property type="entry name" value="GH16_2"/>
    <property type="match status" value="1"/>
</dbReference>
<keyword evidence="3" id="KW-0378">Hydrolase</keyword>
<dbReference type="AlphaFoldDB" id="W9ANW6"/>
<evidence type="ECO:0000313" key="3">
    <source>
        <dbReference type="EMBL" id="CDO07449.1"/>
    </source>
</evidence>
<dbReference type="InterPro" id="IPR013320">
    <property type="entry name" value="ConA-like_dom_sf"/>
</dbReference>
<sequence length="231" mass="25698">MVFDDFDDFDVTSRYWNYEYGRPGIANHELQEYTDSTDNVRIDDLGNLVIEARRTAGGYTSGRLSTRGKLDMMYGTITARIKAPSGQGIWPAFWLLGSDIDTVGWPECGEIDIMELVSSGTTFHVSIHGPPAGSQYADSDAVSTQGAIADLTTDFHNYWVTRRPSRITIGVDQRTLGEFTPDSLPSYARWVFERPMYAVLNVAVGGDWPGSPDATTHFPATMLVDWFSYTP</sequence>
<dbReference type="OrthoDB" id="9809583at2"/>
<dbReference type="InterPro" id="IPR050546">
    <property type="entry name" value="Glycosyl_Hydrlase_16"/>
</dbReference>
<dbReference type="PANTHER" id="PTHR10963:SF55">
    <property type="entry name" value="GLYCOSIDE HYDROLASE FAMILY 16 PROTEIN"/>
    <property type="match status" value="1"/>
</dbReference>
<comment type="caution">
    <text evidence="3">The sequence shown here is derived from an EMBL/GenBank/DDBJ whole genome shotgun (WGS) entry which is preliminary data.</text>
</comment>
<reference evidence="3" key="2">
    <citation type="submission" date="2014-03" db="EMBL/GenBank/DDBJ databases">
        <authorList>
            <person name="Urmite Genomes"/>
        </authorList>
    </citation>
    <scope>NUCLEOTIDE SEQUENCE</scope>
    <source>
        <strain evidence="3">DSM 44829</strain>
    </source>
</reference>